<organism evidence="1 2">
    <name type="scientific">Motilimonas pumila</name>
    <dbReference type="NCBI Taxonomy" id="2303987"/>
    <lineage>
        <taxon>Bacteria</taxon>
        <taxon>Pseudomonadati</taxon>
        <taxon>Pseudomonadota</taxon>
        <taxon>Gammaproteobacteria</taxon>
        <taxon>Alteromonadales</taxon>
        <taxon>Alteromonadales genera incertae sedis</taxon>
        <taxon>Motilimonas</taxon>
    </lineage>
</organism>
<dbReference type="Proteomes" id="UP000283255">
    <property type="component" value="Unassembled WGS sequence"/>
</dbReference>
<reference evidence="1 2" key="2">
    <citation type="submission" date="2019-01" db="EMBL/GenBank/DDBJ databases">
        <title>Motilimonas pumilus sp. nov., isolated from the gut of sea cucumber (Apostichopus japonicus).</title>
        <authorList>
            <person name="Wang F.-Q."/>
            <person name="Ren L.-H."/>
            <person name="Lin Y.-W."/>
            <person name="Sun G.-H."/>
            <person name="Du Z.-J."/>
            <person name="Zhao J.-X."/>
            <person name="Liu X.-J."/>
            <person name="Liu L.-J."/>
        </authorList>
    </citation>
    <scope>NUCLEOTIDE SEQUENCE [LARGE SCALE GENOMIC DNA]</scope>
    <source>
        <strain evidence="1 2">PLHSC7-2</strain>
    </source>
</reference>
<keyword evidence="2" id="KW-1185">Reference proteome</keyword>
<sequence>MEIHYLSDFLEKAQCQFRIYDLGRKVKKISPSDFKAVELNQRPYPFPLQQQACIAVVFWQPGAEQQHYIWFLKLPLDERGLLKAGPQTHFIQLVVEALGNELQSQPTEKQQERLANNPYTFKPAENKKAVFNAIINKELVRPASRYYEDCHAYLSGQLGWSNWQDLGLQGFADIAARLDSDNNQQHVMDALPHLPTEVFCNLCEMLEHHALSTALVEALIIISKAKQSAGDDISAILALRATASSPASGLRQELIKHHLNSELAVNPQWYVAVVARCWQDLTEPSLLDGFCEAAAQLSEGQVFAQLFVDLVAQPELRPLLLQKIRSPERSPAMAKAVSLLFS</sequence>
<name>A0A418YJQ4_9GAMM</name>
<evidence type="ECO:0000313" key="2">
    <source>
        <dbReference type="Proteomes" id="UP000283255"/>
    </source>
</evidence>
<comment type="caution">
    <text evidence="1">The sequence shown here is derived from an EMBL/GenBank/DDBJ whole genome shotgun (WGS) entry which is preliminary data.</text>
</comment>
<gene>
    <name evidence="1" type="ORF">D1Z90_00165</name>
</gene>
<proteinExistence type="predicted"/>
<dbReference type="EMBL" id="QZCH01000001">
    <property type="protein sequence ID" value="RJG51193.1"/>
    <property type="molecule type" value="Genomic_DNA"/>
</dbReference>
<dbReference type="Pfam" id="PF12069">
    <property type="entry name" value="DUF3549"/>
    <property type="match status" value="1"/>
</dbReference>
<accession>A0A418YJQ4</accession>
<dbReference type="RefSeq" id="WP_119908741.1">
    <property type="nucleotide sequence ID" value="NZ_QZCH01000001.1"/>
</dbReference>
<dbReference type="InterPro" id="IPR021936">
    <property type="entry name" value="DUF3549"/>
</dbReference>
<protein>
    <submittedName>
        <fullName evidence="1">DUF3549 family protein</fullName>
    </submittedName>
</protein>
<dbReference type="AlphaFoldDB" id="A0A418YJQ4"/>
<evidence type="ECO:0000313" key="1">
    <source>
        <dbReference type="EMBL" id="RJG51193.1"/>
    </source>
</evidence>
<reference evidence="1 2" key="1">
    <citation type="submission" date="2018-09" db="EMBL/GenBank/DDBJ databases">
        <authorList>
            <person name="Wang F."/>
        </authorList>
    </citation>
    <scope>NUCLEOTIDE SEQUENCE [LARGE SCALE GENOMIC DNA]</scope>
    <source>
        <strain evidence="1 2">PLHSC7-2</strain>
    </source>
</reference>
<dbReference type="OrthoDB" id="5597089at2"/>